<dbReference type="InterPro" id="IPR046347">
    <property type="entry name" value="bZIP_sf"/>
</dbReference>
<evidence type="ECO:0000256" key="1">
    <source>
        <dbReference type="SAM" id="MobiDB-lite"/>
    </source>
</evidence>
<dbReference type="InterPro" id="IPR004827">
    <property type="entry name" value="bZIP"/>
</dbReference>
<feature type="domain" description="BZIP" evidence="2">
    <location>
        <begin position="106"/>
        <end position="121"/>
    </location>
</feature>
<protein>
    <recommendedName>
        <fullName evidence="2">BZIP domain-containing protein</fullName>
    </recommendedName>
</protein>
<evidence type="ECO:0000313" key="4">
    <source>
        <dbReference type="Proteomes" id="UP001303373"/>
    </source>
</evidence>
<sequence length="370" mass="41552">MLDARRFCLASPRPPPLLPVLPPLLSPLLRLRLLSRLIVCCLHLPLLIMYDRSTMHRAASYSHPQQYPTVQSPPKNYPTAHSTSSAFSASANPNEDWTKISDLAERRRIQNRIAQRNYRKKLKKRLEDLERRAGSSSASPEQKHEELPQPVSSPGTQPSGIASLRQRSNSNQITRSRTPEILSQQYGLPSDDRGMFSQQYTRQLSTSPPPFSYAAMPGTESMSFPPYQHNSNYCAVPVHGTNGINAGIDMSMYQQQQHQHHQQQYLPPIQQSYMPSMSAPGAVKQEFYADDEMSPFSMSYASMAGVDVSSASQSFHQDVPNSAYTPPLSLSESFDLYSHQDSPPEDDSILFPRTPASMPRTPPMHFYGQI</sequence>
<dbReference type="InterPro" id="IPR052635">
    <property type="entry name" value="Sec_Metab_Biosynth_Reg"/>
</dbReference>
<organism evidence="3 4">
    <name type="scientific">Acrodontium crateriforme</name>
    <dbReference type="NCBI Taxonomy" id="150365"/>
    <lineage>
        <taxon>Eukaryota</taxon>
        <taxon>Fungi</taxon>
        <taxon>Dikarya</taxon>
        <taxon>Ascomycota</taxon>
        <taxon>Pezizomycotina</taxon>
        <taxon>Dothideomycetes</taxon>
        <taxon>Dothideomycetidae</taxon>
        <taxon>Mycosphaerellales</taxon>
        <taxon>Teratosphaeriaceae</taxon>
        <taxon>Acrodontium</taxon>
    </lineage>
</organism>
<keyword evidence="4" id="KW-1185">Reference proteome</keyword>
<dbReference type="PANTHER" id="PTHR39607">
    <property type="entry name" value="XANTHOCILLIN BIOSYNTHESIS CLUSTER TRANSCRIPTION FACTOR XANC-RELATED"/>
    <property type="match status" value="1"/>
</dbReference>
<accession>A0AAQ3M178</accession>
<feature type="compositionally biased region" description="Polar residues" evidence="1">
    <location>
        <begin position="150"/>
        <end position="182"/>
    </location>
</feature>
<dbReference type="CDD" id="cd14688">
    <property type="entry name" value="bZIP_YAP"/>
    <property type="match status" value="1"/>
</dbReference>
<evidence type="ECO:0000259" key="2">
    <source>
        <dbReference type="PROSITE" id="PS00036"/>
    </source>
</evidence>
<name>A0AAQ3M178_9PEZI</name>
<proteinExistence type="predicted"/>
<dbReference type="GO" id="GO:0003700">
    <property type="term" value="F:DNA-binding transcription factor activity"/>
    <property type="evidence" value="ECO:0007669"/>
    <property type="project" value="InterPro"/>
</dbReference>
<dbReference type="AlphaFoldDB" id="A0AAQ3M178"/>
<dbReference type="PROSITE" id="PS00036">
    <property type="entry name" value="BZIP_BASIC"/>
    <property type="match status" value="1"/>
</dbReference>
<gene>
    <name evidence="3" type="ORF">R9X50_00242100</name>
</gene>
<dbReference type="Proteomes" id="UP001303373">
    <property type="component" value="Chromosome 3"/>
</dbReference>
<feature type="compositionally biased region" description="Low complexity" evidence="1">
    <location>
        <begin position="79"/>
        <end position="91"/>
    </location>
</feature>
<reference evidence="3 4" key="1">
    <citation type="submission" date="2023-11" db="EMBL/GenBank/DDBJ databases">
        <title>An acidophilic fungus is an integral part of prey digestion in a carnivorous sundew plant.</title>
        <authorList>
            <person name="Tsai I.J."/>
        </authorList>
    </citation>
    <scope>NUCLEOTIDE SEQUENCE [LARGE SCALE GENOMIC DNA]</scope>
    <source>
        <strain evidence="3">169a</strain>
    </source>
</reference>
<dbReference type="PANTHER" id="PTHR39607:SF1">
    <property type="entry name" value="B-ZIP TRANSCRIPTION FACTOR (EUROFUNG)"/>
    <property type="match status" value="1"/>
</dbReference>
<dbReference type="EMBL" id="CP138582">
    <property type="protein sequence ID" value="WPG99603.1"/>
    <property type="molecule type" value="Genomic_DNA"/>
</dbReference>
<evidence type="ECO:0000313" key="3">
    <source>
        <dbReference type="EMBL" id="WPG99603.1"/>
    </source>
</evidence>
<dbReference type="SUPFAM" id="SSF57959">
    <property type="entry name" value="Leucine zipper domain"/>
    <property type="match status" value="1"/>
</dbReference>
<feature type="region of interest" description="Disordered" evidence="1">
    <location>
        <begin position="334"/>
        <end position="355"/>
    </location>
</feature>
<feature type="region of interest" description="Disordered" evidence="1">
    <location>
        <begin position="124"/>
        <end position="182"/>
    </location>
</feature>
<dbReference type="Gene3D" id="1.20.5.170">
    <property type="match status" value="1"/>
</dbReference>
<feature type="compositionally biased region" description="Polar residues" evidence="1">
    <location>
        <begin position="62"/>
        <end position="74"/>
    </location>
</feature>
<feature type="region of interest" description="Disordered" evidence="1">
    <location>
        <begin position="62"/>
        <end position="92"/>
    </location>
</feature>